<sequence>MHINDLPDDVLRLVFKRATHQHIHTLTEWSRSLALLAVCSRWRAVALPLVYQTMTVVHGDMDRVLDLIRTGQPGNNDNNGGEEEGEDAAALLTNAGLVSGGGHAGLVRHVHVMVHHAGDPSRGLGRVLDELAAVLPSWPRVQALTLALPSVATEDDNNSDDDDRTRAGLLAAAARVAAVFPGLVNVELEGVHSSEAVRAAYGCIAGRFAGRARRLACRQPLGGLDAARFERLEALAYGFDETRHPQPPRVDCARLRHLRMYGVPYDYAWRAFGCSGGDGRTLEFPELARLALSFESPRMDGGSPTVPLTPASGFRLVFPRLRVLELLPGCGDYPIFDYGVFPRGIRLLRLSCQADMLRVLRRAAVPRLDALDLSATGNSVCDLAADLDAIGALAARARTTASARLVVLGSMPVRVAGCAPCPCLTDLAVTAPTDATVVLGLVRLLPGLTAARLHSVVLDGAHAEAARLRGCNPWADVGPLPSRIRWLGLGFARPDAPGPAHAAFAVHLLARLPHARTLKAVQLPAAHTAALAAALAPRWPHLADAALLLAPTDPMDPVAHGPPPAPHWPASRHVKHL</sequence>
<reference evidence="2" key="1">
    <citation type="submission" date="2022-07" db="EMBL/GenBank/DDBJ databases">
        <title>Phylogenomic reconstructions and comparative analyses of Kickxellomycotina fungi.</title>
        <authorList>
            <person name="Reynolds N.K."/>
            <person name="Stajich J.E."/>
            <person name="Barry K."/>
            <person name="Grigoriev I.V."/>
            <person name="Crous P."/>
            <person name="Smith M.E."/>
        </authorList>
    </citation>
    <scope>NUCLEOTIDE SEQUENCE</scope>
    <source>
        <strain evidence="2">NBRC 105414</strain>
    </source>
</reference>
<gene>
    <name evidence="2" type="ORF">H4R18_002695</name>
</gene>
<evidence type="ECO:0008006" key="4">
    <source>
        <dbReference type="Google" id="ProtNLM"/>
    </source>
</evidence>
<dbReference type="OrthoDB" id="5595417at2759"/>
<dbReference type="EMBL" id="JANBUL010000094">
    <property type="protein sequence ID" value="KAJ2781736.1"/>
    <property type="molecule type" value="Genomic_DNA"/>
</dbReference>
<organism evidence="2 3">
    <name type="scientific">Coemansia javaensis</name>
    <dbReference type="NCBI Taxonomy" id="2761396"/>
    <lineage>
        <taxon>Eukaryota</taxon>
        <taxon>Fungi</taxon>
        <taxon>Fungi incertae sedis</taxon>
        <taxon>Zoopagomycota</taxon>
        <taxon>Kickxellomycotina</taxon>
        <taxon>Kickxellomycetes</taxon>
        <taxon>Kickxellales</taxon>
        <taxon>Kickxellaceae</taxon>
        <taxon>Coemansia</taxon>
    </lineage>
</organism>
<name>A0A9W8LHD2_9FUNG</name>
<accession>A0A9W8LHD2</accession>
<evidence type="ECO:0000313" key="3">
    <source>
        <dbReference type="Proteomes" id="UP001140217"/>
    </source>
</evidence>
<keyword evidence="3" id="KW-1185">Reference proteome</keyword>
<dbReference type="AlphaFoldDB" id="A0A9W8LHD2"/>
<protein>
    <recommendedName>
        <fullName evidence="4">F-box domain-containing protein</fullName>
    </recommendedName>
</protein>
<feature type="region of interest" description="Disordered" evidence="1">
    <location>
        <begin position="557"/>
        <end position="577"/>
    </location>
</feature>
<comment type="caution">
    <text evidence="2">The sequence shown here is derived from an EMBL/GenBank/DDBJ whole genome shotgun (WGS) entry which is preliminary data.</text>
</comment>
<proteinExistence type="predicted"/>
<evidence type="ECO:0000256" key="1">
    <source>
        <dbReference type="SAM" id="MobiDB-lite"/>
    </source>
</evidence>
<evidence type="ECO:0000313" key="2">
    <source>
        <dbReference type="EMBL" id="KAJ2781736.1"/>
    </source>
</evidence>
<dbReference type="Proteomes" id="UP001140217">
    <property type="component" value="Unassembled WGS sequence"/>
</dbReference>